<protein>
    <recommendedName>
        <fullName evidence="3">SnoaL-like domain-containing protein</fullName>
    </recommendedName>
</protein>
<dbReference type="KEGG" id="ffu:CLAFUR5_03925"/>
<proteinExistence type="predicted"/>
<dbReference type="AlphaFoldDB" id="A0A9Q8LH01"/>
<dbReference type="Proteomes" id="UP000756132">
    <property type="component" value="Chromosome 4"/>
</dbReference>
<sequence length="155" mass="17564">MNVRHHLHTHSTTIIHGDEIANHIEIIVRSVADATNSRIFDQDQSPWDDFSPLFEAFIGDVNVKRSNLTHFIAHLRKMCTTHPEFYFQVTSLNVNVSPKKQIAEVFLNMDFEGMPPGIVRPAVATISFRLVGEKWLCTKWTSLRGLVDGVEPVAV</sequence>
<reference evidence="1" key="2">
    <citation type="journal article" date="2022" name="Microb. Genom.">
        <title>A chromosome-scale genome assembly of the tomato pathogen Cladosporium fulvum reveals a compartmentalized genome architecture and the presence of a dispensable chromosome.</title>
        <authorList>
            <person name="Zaccaron A.Z."/>
            <person name="Chen L.H."/>
            <person name="Samaras A."/>
            <person name="Stergiopoulos I."/>
        </authorList>
    </citation>
    <scope>NUCLEOTIDE SEQUENCE</scope>
    <source>
        <strain evidence="1">Race5_Kim</strain>
    </source>
</reference>
<accession>A0A9Q8LH01</accession>
<evidence type="ECO:0008006" key="3">
    <source>
        <dbReference type="Google" id="ProtNLM"/>
    </source>
</evidence>
<reference evidence="1" key="1">
    <citation type="submission" date="2021-12" db="EMBL/GenBank/DDBJ databases">
        <authorList>
            <person name="Zaccaron A."/>
            <person name="Stergiopoulos I."/>
        </authorList>
    </citation>
    <scope>NUCLEOTIDE SEQUENCE</scope>
    <source>
        <strain evidence="1">Race5_Kim</strain>
    </source>
</reference>
<name>A0A9Q8LH01_PASFU</name>
<keyword evidence="2" id="KW-1185">Reference proteome</keyword>
<dbReference type="EMBL" id="CP090166">
    <property type="protein sequence ID" value="UJO17004.1"/>
    <property type="molecule type" value="Genomic_DNA"/>
</dbReference>
<evidence type="ECO:0000313" key="1">
    <source>
        <dbReference type="EMBL" id="UJO17004.1"/>
    </source>
</evidence>
<organism evidence="1 2">
    <name type="scientific">Passalora fulva</name>
    <name type="common">Tomato leaf mold</name>
    <name type="synonym">Cladosporium fulvum</name>
    <dbReference type="NCBI Taxonomy" id="5499"/>
    <lineage>
        <taxon>Eukaryota</taxon>
        <taxon>Fungi</taxon>
        <taxon>Dikarya</taxon>
        <taxon>Ascomycota</taxon>
        <taxon>Pezizomycotina</taxon>
        <taxon>Dothideomycetes</taxon>
        <taxon>Dothideomycetidae</taxon>
        <taxon>Mycosphaerellales</taxon>
        <taxon>Mycosphaerellaceae</taxon>
        <taxon>Fulvia</taxon>
    </lineage>
</organism>
<dbReference type="GeneID" id="71983803"/>
<gene>
    <name evidence="1" type="ORF">CLAFUR5_03925</name>
</gene>
<dbReference type="RefSeq" id="XP_047761370.1">
    <property type="nucleotide sequence ID" value="XM_047903073.1"/>
</dbReference>
<evidence type="ECO:0000313" key="2">
    <source>
        <dbReference type="Proteomes" id="UP000756132"/>
    </source>
</evidence>
<dbReference type="OrthoDB" id="3634311at2759"/>